<dbReference type="GO" id="GO:0044550">
    <property type="term" value="P:secondary metabolite biosynthetic process"/>
    <property type="evidence" value="ECO:0007669"/>
    <property type="project" value="TreeGrafter"/>
</dbReference>
<evidence type="ECO:0000259" key="2">
    <source>
        <dbReference type="Pfam" id="PF00501"/>
    </source>
</evidence>
<dbReference type="HOGENOM" id="CLU_429447_0_0_11"/>
<feature type="domain" description="AMP-dependent synthetase/ligase" evidence="2">
    <location>
        <begin position="322"/>
        <end position="420"/>
    </location>
</feature>
<reference evidence="3 4" key="1">
    <citation type="journal article" date="2008" name="J. Biotechnol.">
        <title>Ultrafast pyrosequencing of Corynebacterium kroppenstedtii DSM44385 revealed insights into the physiology of a lipophilic corynebacterium that lacks mycolic acids.</title>
        <authorList>
            <person name="Tauch A."/>
            <person name="Schneider J."/>
            <person name="Szczepanowski R."/>
            <person name="Tilker A."/>
            <person name="Viehoever P."/>
            <person name="Gartemann K.-H."/>
            <person name="Arnold W."/>
            <person name="Blom J."/>
            <person name="Brinkrolf K."/>
            <person name="Brune I."/>
            <person name="Goetker S."/>
            <person name="Weisshaar B."/>
            <person name="Goesmann A."/>
            <person name="Droege M."/>
            <person name="Puehler A."/>
        </authorList>
    </citation>
    <scope>NUCLEOTIDE SEQUENCE [LARGE SCALE GENOMIC DNA]</scope>
    <source>
        <strain evidence="4">DSM 44385 / JCM 11950 / CIP 105744 / CCUG 35717</strain>
    </source>
</reference>
<sequence>MNSRRVLGNHSLASQPHTLTRIFADQADATPDALAIDTGTQTITYARLSQRYHEIADELRTVAGRGDRVGIAIAYPIEYYAALLATMSIGAAYVPVSADSVHGQGRQDANRSDTELSADHTAHDSANSRDSIARRSAAGENRSRAGNNGRQQSHAHGGTVPYSALTSRPRAIPRSPEPASGYSLAEVSAGLRLTAAVTDAGVQPLRPATRQAHKPSPSDAAAVFFCRRSLVLPHRCATAGISAETHLFVPDEPIGAGDRIGQIASHTDPRSIEEMWLAWSTGACLVPYTNNRYTNNAAHESVAPMTIDRWIADRSISVISTTPSDVLSWHTDPTALRLLILGGEPCPADITRVMAGREVWNTYRTEATGVTSAAKITPETPLSLMGQPLAGWEAIVIDEVGHPVEPGRAGELVISGVGLAHYFDLIHDAETFAPVSQFGWNRAYRTGDLVTVGDDGLHFVRHIDEQARISGHRVDLIHVDAVLHDLPGADDTTAALTTSTHGPKLLGYVQSKSLTEKSAQTYLARRVPRALMPSIHVVNALPHQPEASHPPTSSGKTASEHESQSSTQKAADTKTHDEATTIPSTRDTSTPPTTPPQQSPTTAIVPATQGSSSQRKMSFRGGWRKLMATIGRWFRGN</sequence>
<protein>
    <submittedName>
        <fullName evidence="3">Putative peptide synthase</fullName>
    </submittedName>
</protein>
<feature type="domain" description="AMP-dependent synthetase/ligase" evidence="2">
    <location>
        <begin position="23"/>
        <end position="100"/>
    </location>
</feature>
<feature type="compositionally biased region" description="Polar residues" evidence="1">
    <location>
        <begin position="144"/>
        <end position="154"/>
    </location>
</feature>
<dbReference type="InterPro" id="IPR042099">
    <property type="entry name" value="ANL_N_sf"/>
</dbReference>
<dbReference type="RefSeq" id="WP_012732277.1">
    <property type="nucleotide sequence ID" value="NC_012704.1"/>
</dbReference>
<dbReference type="OrthoDB" id="2472181at2"/>
<evidence type="ECO:0000313" key="4">
    <source>
        <dbReference type="Proteomes" id="UP000001473"/>
    </source>
</evidence>
<dbReference type="EMBL" id="CP001620">
    <property type="protein sequence ID" value="ACR18390.1"/>
    <property type="molecule type" value="Genomic_DNA"/>
</dbReference>
<dbReference type="InterPro" id="IPR045851">
    <property type="entry name" value="AMP-bd_C_sf"/>
</dbReference>
<dbReference type="GO" id="GO:0031177">
    <property type="term" value="F:phosphopantetheine binding"/>
    <property type="evidence" value="ECO:0007669"/>
    <property type="project" value="TreeGrafter"/>
</dbReference>
<dbReference type="GO" id="GO:0005737">
    <property type="term" value="C:cytoplasm"/>
    <property type="evidence" value="ECO:0007669"/>
    <property type="project" value="TreeGrafter"/>
</dbReference>
<organism evidence="3 4">
    <name type="scientific">Corynebacterium kroppenstedtii (strain DSM 44385 / JCM 11950 / CIP 105744 / CCUG 35717)</name>
    <dbReference type="NCBI Taxonomy" id="645127"/>
    <lineage>
        <taxon>Bacteria</taxon>
        <taxon>Bacillati</taxon>
        <taxon>Actinomycetota</taxon>
        <taxon>Actinomycetes</taxon>
        <taxon>Mycobacteriales</taxon>
        <taxon>Corynebacteriaceae</taxon>
        <taxon>Corynebacterium</taxon>
    </lineage>
</organism>
<keyword evidence="4" id="KW-1185">Reference proteome</keyword>
<dbReference type="STRING" id="645127.ckrop_1665"/>
<dbReference type="eggNOG" id="COG1020">
    <property type="taxonomic scope" value="Bacteria"/>
</dbReference>
<dbReference type="PANTHER" id="PTHR45527:SF1">
    <property type="entry name" value="FATTY ACID SYNTHASE"/>
    <property type="match status" value="1"/>
</dbReference>
<dbReference type="PANTHER" id="PTHR45527">
    <property type="entry name" value="NONRIBOSOMAL PEPTIDE SYNTHETASE"/>
    <property type="match status" value="1"/>
</dbReference>
<evidence type="ECO:0000256" key="1">
    <source>
        <dbReference type="SAM" id="MobiDB-lite"/>
    </source>
</evidence>
<name>C4LKN5_CORK4</name>
<dbReference type="Pfam" id="PF00501">
    <property type="entry name" value="AMP-binding"/>
    <property type="match status" value="2"/>
</dbReference>
<proteinExistence type="predicted"/>
<dbReference type="Proteomes" id="UP000001473">
    <property type="component" value="Chromosome"/>
</dbReference>
<dbReference type="SUPFAM" id="SSF56801">
    <property type="entry name" value="Acetyl-CoA synthetase-like"/>
    <property type="match status" value="1"/>
</dbReference>
<dbReference type="AlphaFoldDB" id="C4LKN5"/>
<feature type="region of interest" description="Disordered" evidence="1">
    <location>
        <begin position="101"/>
        <end position="181"/>
    </location>
</feature>
<evidence type="ECO:0000313" key="3">
    <source>
        <dbReference type="EMBL" id="ACR18390.1"/>
    </source>
</evidence>
<dbReference type="KEGG" id="ckp:ckrop_1665"/>
<feature type="compositionally biased region" description="Basic and acidic residues" evidence="1">
    <location>
        <begin position="108"/>
        <end position="133"/>
    </location>
</feature>
<dbReference type="Gene3D" id="3.30.300.30">
    <property type="match status" value="1"/>
</dbReference>
<dbReference type="Gene3D" id="3.40.50.12780">
    <property type="entry name" value="N-terminal domain of ligase-like"/>
    <property type="match status" value="2"/>
</dbReference>
<dbReference type="GO" id="GO:0043041">
    <property type="term" value="P:amino acid activation for nonribosomal peptide biosynthetic process"/>
    <property type="evidence" value="ECO:0007669"/>
    <property type="project" value="TreeGrafter"/>
</dbReference>
<feature type="compositionally biased region" description="Low complexity" evidence="1">
    <location>
        <begin position="580"/>
        <end position="591"/>
    </location>
</feature>
<gene>
    <name evidence="3" type="ordered locus">ckrop_1665</name>
</gene>
<dbReference type="InterPro" id="IPR000873">
    <property type="entry name" value="AMP-dep_synth/lig_dom"/>
</dbReference>
<accession>C4LKN5</accession>
<feature type="region of interest" description="Disordered" evidence="1">
    <location>
        <begin position="541"/>
        <end position="620"/>
    </location>
</feature>